<evidence type="ECO:0000313" key="2">
    <source>
        <dbReference type="Proteomes" id="UP000187465"/>
    </source>
</evidence>
<comment type="caution">
    <text evidence="1">The sequence shown here is derived from an EMBL/GenBank/DDBJ whole genome shotgun (WGS) entry which is preliminary data.</text>
</comment>
<dbReference type="RefSeq" id="WP_036680599.1">
    <property type="nucleotide sequence ID" value="NZ_MKQP01000041.1"/>
</dbReference>
<dbReference type="EMBL" id="MKQP01000041">
    <property type="protein sequence ID" value="OMD26543.1"/>
    <property type="molecule type" value="Genomic_DNA"/>
</dbReference>
<reference evidence="1 2" key="1">
    <citation type="submission" date="2016-10" db="EMBL/GenBank/DDBJ databases">
        <title>Paenibacillus species isolates.</title>
        <authorList>
            <person name="Beno S.M."/>
        </authorList>
    </citation>
    <scope>NUCLEOTIDE SEQUENCE [LARGE SCALE GENOMIC DNA]</scope>
    <source>
        <strain evidence="1 2">FSL H7-0604</strain>
    </source>
</reference>
<gene>
    <name evidence="1" type="ORF">BJP51_26800</name>
</gene>
<dbReference type="AlphaFoldDB" id="A0A1R0X158"/>
<name>A0A1R0X158_9BACL</name>
<accession>A0A1R0X158</accession>
<protein>
    <submittedName>
        <fullName evidence="1">Uncharacterized protein</fullName>
    </submittedName>
</protein>
<dbReference type="Proteomes" id="UP000187465">
    <property type="component" value="Unassembled WGS sequence"/>
</dbReference>
<sequence>MKTVNDGLKEVGRLEEAYKDLKNIIVECGVRIVIRCLLKQVYDDSNKSLEEKKIEIIEAMEDISYTCKKIDPVVDIDTINDFLLDRHGLKVWIDGKSFDIVYPFLNQSAMENKEEPLLLQ</sequence>
<evidence type="ECO:0000313" key="1">
    <source>
        <dbReference type="EMBL" id="OMD26543.1"/>
    </source>
</evidence>
<organism evidence="1 2">
    <name type="scientific">Paenibacillus odorifer</name>
    <dbReference type="NCBI Taxonomy" id="189426"/>
    <lineage>
        <taxon>Bacteria</taxon>
        <taxon>Bacillati</taxon>
        <taxon>Bacillota</taxon>
        <taxon>Bacilli</taxon>
        <taxon>Bacillales</taxon>
        <taxon>Paenibacillaceae</taxon>
        <taxon>Paenibacillus</taxon>
    </lineage>
</organism>
<proteinExistence type="predicted"/>